<dbReference type="InterPro" id="IPR050301">
    <property type="entry name" value="NTE"/>
</dbReference>
<keyword evidence="3" id="KW-0443">Lipid metabolism</keyword>
<dbReference type="AlphaFoldDB" id="A0A1H4DDC5"/>
<gene>
    <name evidence="6" type="ORF">SAMN05660909_03057</name>
</gene>
<name>A0A1H4DDC5_9BACT</name>
<dbReference type="Pfam" id="PF01734">
    <property type="entry name" value="Patatin"/>
    <property type="match status" value="1"/>
</dbReference>
<evidence type="ECO:0000259" key="5">
    <source>
        <dbReference type="PROSITE" id="PS51635"/>
    </source>
</evidence>
<dbReference type="PROSITE" id="PS51635">
    <property type="entry name" value="PNPLA"/>
    <property type="match status" value="1"/>
</dbReference>
<reference evidence="7" key="1">
    <citation type="submission" date="2016-10" db="EMBL/GenBank/DDBJ databases">
        <authorList>
            <person name="Varghese N."/>
            <person name="Submissions S."/>
        </authorList>
    </citation>
    <scope>NUCLEOTIDE SEQUENCE [LARGE SCALE GENOMIC DNA]</scope>
    <source>
        <strain evidence="7">DSM 23920</strain>
    </source>
</reference>
<evidence type="ECO:0000256" key="3">
    <source>
        <dbReference type="ARBA" id="ARBA00023098"/>
    </source>
</evidence>
<comment type="caution">
    <text evidence="4">Lacks conserved residue(s) required for the propagation of feature annotation.</text>
</comment>
<protein>
    <submittedName>
        <fullName evidence="6">Patatin-like phospholipase</fullName>
    </submittedName>
</protein>
<keyword evidence="1" id="KW-0378">Hydrolase</keyword>
<evidence type="ECO:0000256" key="4">
    <source>
        <dbReference type="PROSITE-ProRule" id="PRU01161"/>
    </source>
</evidence>
<dbReference type="RefSeq" id="WP_089762804.1">
    <property type="nucleotide sequence ID" value="NZ_BKAT01000046.1"/>
</dbReference>
<evidence type="ECO:0000313" key="6">
    <source>
        <dbReference type="EMBL" id="SEA70578.1"/>
    </source>
</evidence>
<evidence type="ECO:0000256" key="2">
    <source>
        <dbReference type="ARBA" id="ARBA00022963"/>
    </source>
</evidence>
<dbReference type="InterPro" id="IPR016035">
    <property type="entry name" value="Acyl_Trfase/lysoPLipase"/>
</dbReference>
<dbReference type="EMBL" id="FNRL01000013">
    <property type="protein sequence ID" value="SEA70578.1"/>
    <property type="molecule type" value="Genomic_DNA"/>
</dbReference>
<keyword evidence="2" id="KW-0442">Lipid degradation</keyword>
<dbReference type="PANTHER" id="PTHR14226:SF57">
    <property type="entry name" value="BLR7027 PROTEIN"/>
    <property type="match status" value="1"/>
</dbReference>
<dbReference type="Gene3D" id="3.40.1090.10">
    <property type="entry name" value="Cytosolic phospholipase A2 catalytic domain"/>
    <property type="match status" value="1"/>
</dbReference>
<sequence length="333" mass="36755">MAKTALVLCGGGSRAAFAVGVLKYIYSQPSPQQFDIFCGTGTSAIVTSLAALGEINLLEKLFTLNRTADLINTGNLLQRFPGSNSLYNNTAFIQKLNNIFTEARFDALKKTEKEIFIAALSLQTNQITYFSPNVPPSKDVFNIQRTEEVNLFREAVLGACSNPVFMPPVEVKVPGVFAQQYFTAGGELYSPIRLAIARGATSIYVIQLSPDLNINKSIYYKDVVDLLERQIDQDTLALNPADISLVHAQNTTLQYLEQVKNNLLNSGMSPEAVEQAFETDNNPFKNKQVIDLHIIKPEKALPAPMGGLEFDPGTMKELLEIGQQTAEKKWARE</sequence>
<organism evidence="6 7">
    <name type="scientific">Chitinophaga terrae</name>
    <name type="common">ex Kim and Jung 2007</name>
    <dbReference type="NCBI Taxonomy" id="408074"/>
    <lineage>
        <taxon>Bacteria</taxon>
        <taxon>Pseudomonadati</taxon>
        <taxon>Bacteroidota</taxon>
        <taxon>Chitinophagia</taxon>
        <taxon>Chitinophagales</taxon>
        <taxon>Chitinophagaceae</taxon>
        <taxon>Chitinophaga</taxon>
    </lineage>
</organism>
<evidence type="ECO:0000313" key="7">
    <source>
        <dbReference type="Proteomes" id="UP000199656"/>
    </source>
</evidence>
<feature type="domain" description="PNPLA" evidence="5">
    <location>
        <begin position="6"/>
        <end position="196"/>
    </location>
</feature>
<dbReference type="InterPro" id="IPR002641">
    <property type="entry name" value="PNPLA_dom"/>
</dbReference>
<dbReference type="PANTHER" id="PTHR14226">
    <property type="entry name" value="NEUROPATHY TARGET ESTERASE/SWISS CHEESE D.MELANOGASTER"/>
    <property type="match status" value="1"/>
</dbReference>
<dbReference type="OrthoDB" id="1489257at2"/>
<dbReference type="STRING" id="408074.SAMN05660909_03057"/>
<keyword evidence="7" id="KW-1185">Reference proteome</keyword>
<proteinExistence type="predicted"/>
<dbReference type="GO" id="GO:0016042">
    <property type="term" value="P:lipid catabolic process"/>
    <property type="evidence" value="ECO:0007669"/>
    <property type="project" value="UniProtKB-KW"/>
</dbReference>
<accession>A0A1H4DDC5</accession>
<dbReference type="GO" id="GO:0016787">
    <property type="term" value="F:hydrolase activity"/>
    <property type="evidence" value="ECO:0007669"/>
    <property type="project" value="UniProtKB-KW"/>
</dbReference>
<evidence type="ECO:0000256" key="1">
    <source>
        <dbReference type="ARBA" id="ARBA00022801"/>
    </source>
</evidence>
<dbReference type="Proteomes" id="UP000199656">
    <property type="component" value="Unassembled WGS sequence"/>
</dbReference>
<dbReference type="SUPFAM" id="SSF52151">
    <property type="entry name" value="FabD/lysophospholipase-like"/>
    <property type="match status" value="1"/>
</dbReference>